<dbReference type="AlphaFoldDB" id="A0A223KUG1"/>
<evidence type="ECO:0000256" key="2">
    <source>
        <dbReference type="SAM" id="MobiDB-lite"/>
    </source>
</evidence>
<feature type="compositionally biased region" description="Basic residues" evidence="2">
    <location>
        <begin position="121"/>
        <end position="131"/>
    </location>
</feature>
<name>A0A223KUG1_9BACI</name>
<gene>
    <name evidence="3" type="ORF">BC6307_17915</name>
</gene>
<feature type="region of interest" description="Disordered" evidence="2">
    <location>
        <begin position="112"/>
        <end position="131"/>
    </location>
</feature>
<organism evidence="3 4">
    <name type="scientific">Sutcliffiella cohnii</name>
    <dbReference type="NCBI Taxonomy" id="33932"/>
    <lineage>
        <taxon>Bacteria</taxon>
        <taxon>Bacillati</taxon>
        <taxon>Bacillota</taxon>
        <taxon>Bacilli</taxon>
        <taxon>Bacillales</taxon>
        <taxon>Bacillaceae</taxon>
        <taxon>Sutcliffiella</taxon>
    </lineage>
</organism>
<protein>
    <submittedName>
        <fullName evidence="3">Uncharacterized protein</fullName>
    </submittedName>
</protein>
<feature type="coiled-coil region" evidence="1">
    <location>
        <begin position="30"/>
        <end position="57"/>
    </location>
</feature>
<dbReference type="RefSeq" id="WP_066412458.1">
    <property type="nucleotide sequence ID" value="NZ_CP018866.1"/>
</dbReference>
<accession>A0A223KUG1</accession>
<evidence type="ECO:0000256" key="1">
    <source>
        <dbReference type="SAM" id="Coils"/>
    </source>
</evidence>
<keyword evidence="4" id="KW-1185">Reference proteome</keyword>
<dbReference type="STRING" id="1314751.GCA_001591425_00812"/>
<sequence>MAIRIETQKPEIPVEIGKLKFSFDVSDDALKRLRTSAAEVQKEIENLKNKGDEHAEKSAREALQKGYDLLLGEGTFAKVYEQTPSLHYVMEYYVKLADGIEKELKALGKGNYQQEKAQKYLNKRKHRPKNR</sequence>
<dbReference type="EMBL" id="CP018866">
    <property type="protein sequence ID" value="AST93004.1"/>
    <property type="molecule type" value="Genomic_DNA"/>
</dbReference>
<evidence type="ECO:0000313" key="4">
    <source>
        <dbReference type="Proteomes" id="UP000215224"/>
    </source>
</evidence>
<dbReference type="KEGG" id="bcoh:BC6307_17915"/>
<reference evidence="3 4" key="1">
    <citation type="submission" date="2016-12" db="EMBL/GenBank/DDBJ databases">
        <title>The whole genome sequencing and assembly of Bacillus cohnii DSM 6307T strain.</title>
        <authorList>
            <person name="Lee Y.-J."/>
            <person name="Yi H."/>
            <person name="Bahn Y.-S."/>
            <person name="Kim J.F."/>
            <person name="Lee D.-W."/>
        </authorList>
    </citation>
    <scope>NUCLEOTIDE SEQUENCE [LARGE SCALE GENOMIC DNA]</scope>
    <source>
        <strain evidence="3 4">DSM 6307</strain>
    </source>
</reference>
<proteinExistence type="predicted"/>
<evidence type="ECO:0000313" key="3">
    <source>
        <dbReference type="EMBL" id="AST93004.1"/>
    </source>
</evidence>
<keyword evidence="1" id="KW-0175">Coiled coil</keyword>
<dbReference type="Proteomes" id="UP000215224">
    <property type="component" value="Chromosome"/>
</dbReference>